<protein>
    <submittedName>
        <fullName evidence="1">Uncharacterized protein</fullName>
    </submittedName>
</protein>
<evidence type="ECO:0000313" key="1">
    <source>
        <dbReference type="EMBL" id="SDE01076.1"/>
    </source>
</evidence>
<sequence length="63" mass="7206">MMSMTPCFSLIQHRGSKLRFTTMGYDFDIKSMEIGTLPNVCSKRKTDVPHNLETVSEMPIHNC</sequence>
<dbReference type="AlphaFoldDB" id="A0A1G6ZHF5"/>
<proteinExistence type="predicted"/>
<evidence type="ECO:0000313" key="2">
    <source>
        <dbReference type="Proteomes" id="UP000324021"/>
    </source>
</evidence>
<dbReference type="EMBL" id="FMZP01000098">
    <property type="protein sequence ID" value="SDE01076.1"/>
    <property type="molecule type" value="Genomic_DNA"/>
</dbReference>
<reference evidence="1 2" key="1">
    <citation type="submission" date="2016-10" db="EMBL/GenBank/DDBJ databases">
        <authorList>
            <person name="Varghese N."/>
            <person name="Submissions S."/>
        </authorList>
    </citation>
    <scope>NUCLEOTIDE SEQUENCE [LARGE SCALE GENOMIC DNA]</scope>
    <source>
        <strain evidence="1 2">CDM_1</strain>
    </source>
</reference>
<name>A0A1G6ZHF5_9EURY</name>
<dbReference type="Proteomes" id="UP000324021">
    <property type="component" value="Unassembled WGS sequence"/>
</dbReference>
<accession>A0A1G6ZHF5</accession>
<organism evidence="1 2">
    <name type="scientific">Natrinema hispanicum</name>
    <dbReference type="NCBI Taxonomy" id="392421"/>
    <lineage>
        <taxon>Archaea</taxon>
        <taxon>Methanobacteriati</taxon>
        <taxon>Methanobacteriota</taxon>
        <taxon>Stenosarchaea group</taxon>
        <taxon>Halobacteria</taxon>
        <taxon>Halobacteriales</taxon>
        <taxon>Natrialbaceae</taxon>
        <taxon>Natrinema</taxon>
    </lineage>
</organism>
<gene>
    <name evidence="1" type="ORF">SAMN05192552_10983</name>
</gene>